<keyword evidence="2" id="KW-1185">Reference proteome</keyword>
<dbReference type="AlphaFoldDB" id="A0A1E7EZI9"/>
<accession>A0A1E7EZI9</accession>
<protein>
    <submittedName>
        <fullName evidence="1">Uncharacterized protein</fullName>
    </submittedName>
</protein>
<dbReference type="EMBL" id="KV784368">
    <property type="protein sequence ID" value="OEU11418.1"/>
    <property type="molecule type" value="Genomic_DNA"/>
</dbReference>
<evidence type="ECO:0000313" key="2">
    <source>
        <dbReference type="Proteomes" id="UP000095751"/>
    </source>
</evidence>
<organism evidence="1 2">
    <name type="scientific">Fragilariopsis cylindrus CCMP1102</name>
    <dbReference type="NCBI Taxonomy" id="635003"/>
    <lineage>
        <taxon>Eukaryota</taxon>
        <taxon>Sar</taxon>
        <taxon>Stramenopiles</taxon>
        <taxon>Ochrophyta</taxon>
        <taxon>Bacillariophyta</taxon>
        <taxon>Bacillariophyceae</taxon>
        <taxon>Bacillariophycidae</taxon>
        <taxon>Bacillariales</taxon>
        <taxon>Bacillariaceae</taxon>
        <taxon>Fragilariopsis</taxon>
    </lineage>
</organism>
<gene>
    <name evidence="1" type="ORF">FRACYDRAFT_245968</name>
</gene>
<dbReference type="KEGG" id="fcy:FRACYDRAFT_245968"/>
<dbReference type="InParanoid" id="A0A1E7EZI9"/>
<dbReference type="OrthoDB" id="46831at2759"/>
<name>A0A1E7EZI9_9STRA</name>
<dbReference type="Proteomes" id="UP000095751">
    <property type="component" value="Unassembled WGS sequence"/>
</dbReference>
<sequence>MKQEETKEMSDPLTVQHDKVFAAAFGGIPIGDGTDTDVGGGHSDAATIGTATTDAFTDGSSTLLPIASSMSKTPKKKKITTKDRHQSNLRFMHHIHGHVWTNNVMFAIIPDHIVGYCKLALLFLVKKGISFLHPEKDTDWNIHNKTGNPTRYVVVRNLMKKGNDQEIAGNGAASEEQGPFVKEEFEQTIHMLEANDNFEESGKTSMLYCVLIGSAVWLKYVIIYRGDAIESEFVYAFLGSNDEEMQLSEKSI</sequence>
<proteinExistence type="predicted"/>
<evidence type="ECO:0000313" key="1">
    <source>
        <dbReference type="EMBL" id="OEU11418.1"/>
    </source>
</evidence>
<reference evidence="1 2" key="1">
    <citation type="submission" date="2016-09" db="EMBL/GenBank/DDBJ databases">
        <title>Extensive genetic diversity and differential bi-allelic expression allows diatom success in the polar Southern Ocean.</title>
        <authorList>
            <consortium name="DOE Joint Genome Institute"/>
            <person name="Mock T."/>
            <person name="Otillar R.P."/>
            <person name="Strauss J."/>
            <person name="Dupont C."/>
            <person name="Frickenhaus S."/>
            <person name="Maumus F."/>
            <person name="Mcmullan M."/>
            <person name="Sanges R."/>
            <person name="Schmutz J."/>
            <person name="Toseland A."/>
            <person name="Valas R."/>
            <person name="Veluchamy A."/>
            <person name="Ward B.J."/>
            <person name="Allen A."/>
            <person name="Barry K."/>
            <person name="Falciatore A."/>
            <person name="Ferrante M."/>
            <person name="Fortunato A.E."/>
            <person name="Gloeckner G."/>
            <person name="Gruber A."/>
            <person name="Hipkin R."/>
            <person name="Janech M."/>
            <person name="Kroth P."/>
            <person name="Leese F."/>
            <person name="Lindquist E."/>
            <person name="Lyon B.R."/>
            <person name="Martin J."/>
            <person name="Mayer C."/>
            <person name="Parker M."/>
            <person name="Quesneville H."/>
            <person name="Raymond J."/>
            <person name="Uhlig C."/>
            <person name="Valentin K.U."/>
            <person name="Worden A.Z."/>
            <person name="Armbrust E.V."/>
            <person name="Bowler C."/>
            <person name="Green B."/>
            <person name="Moulton V."/>
            <person name="Van Oosterhout C."/>
            <person name="Grigoriev I."/>
        </authorList>
    </citation>
    <scope>NUCLEOTIDE SEQUENCE [LARGE SCALE GENOMIC DNA]</scope>
    <source>
        <strain evidence="1 2">CCMP1102</strain>
    </source>
</reference>